<evidence type="ECO:0000313" key="3">
    <source>
        <dbReference type="EMBL" id="QHU15801.1"/>
    </source>
</evidence>
<feature type="compositionally biased region" description="Basic and acidic residues" evidence="1">
    <location>
        <begin position="170"/>
        <end position="192"/>
    </location>
</feature>
<name>A0A6C0KF28_9ZZZZ</name>
<reference evidence="3" key="1">
    <citation type="journal article" date="2020" name="Nature">
        <title>Giant virus diversity and host interactions through global metagenomics.</title>
        <authorList>
            <person name="Schulz F."/>
            <person name="Roux S."/>
            <person name="Paez-Espino D."/>
            <person name="Jungbluth S."/>
            <person name="Walsh D.A."/>
            <person name="Denef V.J."/>
            <person name="McMahon K.D."/>
            <person name="Konstantinidis K.T."/>
            <person name="Eloe-Fadrosh E.A."/>
            <person name="Kyrpides N.C."/>
            <person name="Woyke T."/>
        </authorList>
    </citation>
    <scope>NUCLEOTIDE SEQUENCE</scope>
    <source>
        <strain evidence="3">GVMAG-S-3300010158-109</strain>
    </source>
</reference>
<keyword evidence="2" id="KW-0812">Transmembrane</keyword>
<evidence type="ECO:0000256" key="1">
    <source>
        <dbReference type="SAM" id="MobiDB-lite"/>
    </source>
</evidence>
<sequence length="267" mass="30833">MATPEKVFEVNKSMELSSMMQLVDLNGTMVNFQSDFTIASDDTNILVAIVNQNQLDSGDFQFEQVNGSYSRRITYQENEHQNHYIALKCGPTQTAKCQVTIRLRELQPIVRKRETVDERHVRFEDPDMNMPIQGKSQVMNKGMEQDMSYQGMNQSIEQGMSKIHGHSNKHSMEQGKNHGIEHGRSQHERREVLPSNLSPSLKQEIQDELENLHCQEDYEVSPDTQTENMDIEKKKKEKKNPYYLFGIVCLILCAIILSYKFLGKSKK</sequence>
<protein>
    <submittedName>
        <fullName evidence="3">Uncharacterized protein</fullName>
    </submittedName>
</protein>
<keyword evidence="2" id="KW-0472">Membrane</keyword>
<dbReference type="EMBL" id="MN740868">
    <property type="protein sequence ID" value="QHU15801.1"/>
    <property type="molecule type" value="Genomic_DNA"/>
</dbReference>
<organism evidence="3">
    <name type="scientific">viral metagenome</name>
    <dbReference type="NCBI Taxonomy" id="1070528"/>
    <lineage>
        <taxon>unclassified sequences</taxon>
        <taxon>metagenomes</taxon>
        <taxon>organismal metagenomes</taxon>
    </lineage>
</organism>
<dbReference type="AlphaFoldDB" id="A0A6C0KF28"/>
<proteinExistence type="predicted"/>
<keyword evidence="2" id="KW-1133">Transmembrane helix</keyword>
<feature type="transmembrane region" description="Helical" evidence="2">
    <location>
        <begin position="242"/>
        <end position="262"/>
    </location>
</feature>
<accession>A0A6C0KF28</accession>
<feature type="region of interest" description="Disordered" evidence="1">
    <location>
        <begin position="167"/>
        <end position="198"/>
    </location>
</feature>
<evidence type="ECO:0000256" key="2">
    <source>
        <dbReference type="SAM" id="Phobius"/>
    </source>
</evidence>